<dbReference type="InterPro" id="IPR036618">
    <property type="entry name" value="PtsI_HPr-bd_sf"/>
</dbReference>
<name>A0A845SS94_9FIRM</name>
<comment type="caution">
    <text evidence="8">The sequence shown here is derived from an EMBL/GenBank/DDBJ whole genome shotgun (WGS) entry which is preliminary data.</text>
</comment>
<dbReference type="Gene3D" id="1.10.274.10">
    <property type="entry name" value="PtsI, HPr-binding domain"/>
    <property type="match status" value="1"/>
</dbReference>
<dbReference type="PANTHER" id="PTHR46244:SF3">
    <property type="entry name" value="PHOSPHOENOLPYRUVATE-PROTEIN PHOSPHOTRANSFERASE"/>
    <property type="match status" value="1"/>
</dbReference>
<evidence type="ECO:0000256" key="1">
    <source>
        <dbReference type="ARBA" id="ARBA00007837"/>
    </source>
</evidence>
<dbReference type="Proteomes" id="UP000462501">
    <property type="component" value="Unassembled WGS sequence"/>
</dbReference>
<accession>A0A845SS94</accession>
<evidence type="ECO:0000259" key="5">
    <source>
        <dbReference type="Pfam" id="PF00391"/>
    </source>
</evidence>
<dbReference type="Pfam" id="PF05524">
    <property type="entry name" value="PEP-utilisers_N"/>
    <property type="match status" value="1"/>
</dbReference>
<feature type="domain" description="PEP-utilising enzyme mobile" evidence="5">
    <location>
        <begin position="178"/>
        <end position="246"/>
    </location>
</feature>
<dbReference type="SUPFAM" id="SSF52009">
    <property type="entry name" value="Phosphohistidine domain"/>
    <property type="match status" value="1"/>
</dbReference>
<evidence type="ECO:0000313" key="7">
    <source>
        <dbReference type="EMBL" id="NBI79543.1"/>
    </source>
</evidence>
<dbReference type="InterPro" id="IPR050499">
    <property type="entry name" value="PEP-utilizing_PTS_enzyme"/>
</dbReference>
<dbReference type="SUPFAM" id="SSF47831">
    <property type="entry name" value="Enzyme I of the PEP:sugar phosphotransferase system HPr-binding (sub)domain"/>
    <property type="match status" value="1"/>
</dbReference>
<reference evidence="7 9" key="1">
    <citation type="submission" date="2018-08" db="EMBL/GenBank/DDBJ databases">
        <title>Murine metabolic-syndrome-specific gut microbial biobank.</title>
        <authorList>
            <person name="Liu C."/>
        </authorList>
    </citation>
    <scope>NUCLEOTIDE SEQUENCE [LARGE SCALE GENOMIC DNA]</scope>
    <source>
        <strain evidence="7 9">X69</strain>
    </source>
</reference>
<dbReference type="InterPro" id="IPR008279">
    <property type="entry name" value="PEP-util_enz_mobile_dom"/>
</dbReference>
<dbReference type="GO" id="GO:0016772">
    <property type="term" value="F:transferase activity, transferring phosphorus-containing groups"/>
    <property type="evidence" value="ECO:0007669"/>
    <property type="project" value="InterPro"/>
</dbReference>
<dbReference type="EMBL" id="QXWZ01000021">
    <property type="protein sequence ID" value="NBI79543.1"/>
    <property type="molecule type" value="Genomic_DNA"/>
</dbReference>
<organism evidence="8 10">
    <name type="scientific">Anaerotruncus colihominis</name>
    <dbReference type="NCBI Taxonomy" id="169435"/>
    <lineage>
        <taxon>Bacteria</taxon>
        <taxon>Bacillati</taxon>
        <taxon>Bacillota</taxon>
        <taxon>Clostridia</taxon>
        <taxon>Eubacteriales</taxon>
        <taxon>Oscillospiraceae</taxon>
        <taxon>Anaerotruncus</taxon>
    </lineage>
</organism>
<dbReference type="InterPro" id="IPR036637">
    <property type="entry name" value="Phosphohistidine_dom_sf"/>
</dbReference>
<dbReference type="PANTHER" id="PTHR46244">
    <property type="entry name" value="PHOSPHOENOLPYRUVATE-PROTEIN PHOSPHOTRANSFERASE"/>
    <property type="match status" value="1"/>
</dbReference>
<reference evidence="8 10" key="2">
    <citation type="submission" date="2019-06" db="EMBL/GenBank/DDBJ databases">
        <title>Draft genome sequences of 15 bacterial species constituting the stable defined intestinal microbiota of the GM15 gnotobiotic mouse model.</title>
        <authorList>
            <person name="Elie C."/>
            <person name="Mathieu A."/>
            <person name="Saliou A."/>
            <person name="Darnaud M."/>
            <person name="Leulier F."/>
            <person name="Tamellini A."/>
        </authorList>
    </citation>
    <scope>NUCLEOTIDE SEQUENCE [LARGE SCALE GENOMIC DNA]</scope>
    <source>
        <strain evidence="8 10">JM4-15</strain>
    </source>
</reference>
<dbReference type="Proteomes" id="UP000446348">
    <property type="component" value="Unassembled WGS sequence"/>
</dbReference>
<dbReference type="GO" id="GO:0009401">
    <property type="term" value="P:phosphoenolpyruvate-dependent sugar phosphotransferase system"/>
    <property type="evidence" value="ECO:0007669"/>
    <property type="project" value="InterPro"/>
</dbReference>
<protein>
    <recommendedName>
        <fullName evidence="2">Phosphoenolpyruvate-protein phosphotransferase</fullName>
    </recommendedName>
    <alternativeName>
        <fullName evidence="4">Phosphotransferase system, enzyme I</fullName>
    </alternativeName>
</protein>
<evidence type="ECO:0000313" key="8">
    <source>
        <dbReference type="EMBL" id="NDO39919.1"/>
    </source>
</evidence>
<proteinExistence type="inferred from homology"/>
<comment type="similarity">
    <text evidence="1">Belongs to the PEP-utilizing enzyme family.</text>
</comment>
<evidence type="ECO:0000256" key="3">
    <source>
        <dbReference type="ARBA" id="ARBA00022679"/>
    </source>
</evidence>
<evidence type="ECO:0000259" key="6">
    <source>
        <dbReference type="Pfam" id="PF05524"/>
    </source>
</evidence>
<dbReference type="AlphaFoldDB" id="A0A845SS94"/>
<sequence length="275" mass="30174">MERTGCKSGHNGCSGRPGVRHMTILSGIGSSHGIVAGQIHFFNNAAKSEKARKTLDPAAENERFERARAAAVGMLGELRERAAREVGGDEAMIFDTQRMILEDLDFIDAVAKLILEDGYVAEYAVQEAGHRFARVFWRMDDAYLRERGADIVDLCNGLIRQLRGLKEQELCGARGQWVIAAHRFLPSEVIRLERGRVLAIVTSGGTRDSHASILARTMGVPAVVGVGKGLFALREGEISVVDGYSGRVFIHPDERTLKAVREQCHGPRVMIPAIE</sequence>
<dbReference type="InterPro" id="IPR008731">
    <property type="entry name" value="PTS_EIN"/>
</dbReference>
<keyword evidence="3" id="KW-0808">Transferase</keyword>
<evidence type="ECO:0000256" key="4">
    <source>
        <dbReference type="ARBA" id="ARBA00033235"/>
    </source>
</evidence>
<dbReference type="EMBL" id="VIQT01000016">
    <property type="protein sequence ID" value="NDO39919.1"/>
    <property type="molecule type" value="Genomic_DNA"/>
</dbReference>
<feature type="domain" description="Phosphotransferase system enzyme I N-terminal" evidence="6">
    <location>
        <begin position="26"/>
        <end position="147"/>
    </location>
</feature>
<dbReference type="Pfam" id="PF00391">
    <property type="entry name" value="PEP-utilizers"/>
    <property type="match status" value="1"/>
</dbReference>
<evidence type="ECO:0000313" key="9">
    <source>
        <dbReference type="Proteomes" id="UP000446348"/>
    </source>
</evidence>
<gene>
    <name evidence="7" type="ORF">D3Z39_11830</name>
    <name evidence="8" type="ORF">FMM72_11840</name>
</gene>
<evidence type="ECO:0000256" key="2">
    <source>
        <dbReference type="ARBA" id="ARBA00016544"/>
    </source>
</evidence>
<evidence type="ECO:0000313" key="10">
    <source>
        <dbReference type="Proteomes" id="UP000462501"/>
    </source>
</evidence>
<dbReference type="Gene3D" id="3.50.30.10">
    <property type="entry name" value="Phosphohistidine domain"/>
    <property type="match status" value="1"/>
</dbReference>